<dbReference type="PANTHER" id="PTHR36576:SF2">
    <property type="entry name" value="PROTEIN CON-6, PUTATIVE (AFU_ORTHOLOGUE AFUA_4G03615)-RELATED"/>
    <property type="match status" value="1"/>
</dbReference>
<dbReference type="AlphaFoldDB" id="A0A175VP33"/>
<name>A0A175VP33_9PEZI</name>
<evidence type="ECO:0000256" key="1">
    <source>
        <dbReference type="SAM" id="MobiDB-lite"/>
    </source>
</evidence>
<feature type="compositionally biased region" description="Polar residues" evidence="1">
    <location>
        <begin position="68"/>
        <end position="88"/>
    </location>
</feature>
<dbReference type="VEuPathDB" id="FungiDB:MMYC01_210689"/>
<feature type="region of interest" description="Disordered" evidence="1">
    <location>
        <begin position="1"/>
        <end position="148"/>
    </location>
</feature>
<dbReference type="GO" id="GO:0005737">
    <property type="term" value="C:cytoplasm"/>
    <property type="evidence" value="ECO:0007669"/>
    <property type="project" value="TreeGrafter"/>
</dbReference>
<dbReference type="OrthoDB" id="5419162at2759"/>
<dbReference type="PANTHER" id="PTHR36576">
    <property type="entry name" value="UPF0654 PROTEIN C11D3.01C-RELATED"/>
    <property type="match status" value="1"/>
</dbReference>
<protein>
    <submittedName>
        <fullName evidence="2">Conidiation-specific protein 6</fullName>
    </submittedName>
</protein>
<reference evidence="2 3" key="1">
    <citation type="journal article" date="2016" name="Genome Announc.">
        <title>Genome Sequence of Madurella mycetomatis mm55, Isolated from a Human Mycetoma Case in Sudan.</title>
        <authorList>
            <person name="Smit S."/>
            <person name="Derks M.F."/>
            <person name="Bervoets S."/>
            <person name="Fahal A."/>
            <person name="van Leeuwen W."/>
            <person name="van Belkum A."/>
            <person name="van de Sande W.W."/>
        </authorList>
    </citation>
    <scope>NUCLEOTIDE SEQUENCE [LARGE SCALE GENOMIC DNA]</scope>
    <source>
        <strain evidence="3">mm55</strain>
    </source>
</reference>
<proteinExistence type="predicted"/>
<dbReference type="InterPro" id="IPR052670">
    <property type="entry name" value="UPF0654_domain"/>
</dbReference>
<dbReference type="EMBL" id="LCTW02000573">
    <property type="protein sequence ID" value="KXX73015.1"/>
    <property type="molecule type" value="Genomic_DNA"/>
</dbReference>
<feature type="compositionally biased region" description="Basic and acidic residues" evidence="1">
    <location>
        <begin position="1"/>
        <end position="11"/>
    </location>
</feature>
<feature type="compositionally biased region" description="Basic and acidic residues" evidence="1">
    <location>
        <begin position="127"/>
        <end position="142"/>
    </location>
</feature>
<feature type="compositionally biased region" description="Basic and acidic residues" evidence="1">
    <location>
        <begin position="101"/>
        <end position="114"/>
    </location>
</feature>
<keyword evidence="3" id="KW-1185">Reference proteome</keyword>
<feature type="compositionally biased region" description="Basic and acidic residues" evidence="1">
    <location>
        <begin position="20"/>
        <end position="38"/>
    </location>
</feature>
<feature type="compositionally biased region" description="Low complexity" evidence="1">
    <location>
        <begin position="54"/>
        <end position="67"/>
    </location>
</feature>
<evidence type="ECO:0000313" key="2">
    <source>
        <dbReference type="EMBL" id="KXX73015.1"/>
    </source>
</evidence>
<accession>A0A175VP33</accession>
<evidence type="ECO:0000313" key="3">
    <source>
        <dbReference type="Proteomes" id="UP000078237"/>
    </source>
</evidence>
<gene>
    <name evidence="2" type="ORF">MMYC01_210689</name>
</gene>
<sequence length="148" mass="15923">MADQGNRERGLRAALSNPRVSEEAKQHDREILESEFGEHIQNPQSGQIKRRASSGKSSSIGLHSSSSVEETPQGSSTGLPSAQSQTSGGKARRASTGEARSTLHEMSEGKDRGNVIRGLKAALKNPHVSEKAKEVDRKKLQELGEPVD</sequence>
<dbReference type="Pfam" id="PF10346">
    <property type="entry name" value="Con-6"/>
    <property type="match status" value="2"/>
</dbReference>
<organism evidence="2 3">
    <name type="scientific">Madurella mycetomatis</name>
    <dbReference type="NCBI Taxonomy" id="100816"/>
    <lineage>
        <taxon>Eukaryota</taxon>
        <taxon>Fungi</taxon>
        <taxon>Dikarya</taxon>
        <taxon>Ascomycota</taxon>
        <taxon>Pezizomycotina</taxon>
        <taxon>Sordariomycetes</taxon>
        <taxon>Sordariomycetidae</taxon>
        <taxon>Sordariales</taxon>
        <taxon>Sordariales incertae sedis</taxon>
        <taxon>Madurella</taxon>
    </lineage>
</organism>
<dbReference type="Proteomes" id="UP000078237">
    <property type="component" value="Unassembled WGS sequence"/>
</dbReference>
<dbReference type="InterPro" id="IPR018824">
    <property type="entry name" value="Conidiation-specific_6"/>
</dbReference>
<comment type="caution">
    <text evidence="2">The sequence shown here is derived from an EMBL/GenBank/DDBJ whole genome shotgun (WGS) entry which is preliminary data.</text>
</comment>